<evidence type="ECO:0000313" key="2">
    <source>
        <dbReference type="Proteomes" id="UP000265566"/>
    </source>
</evidence>
<comment type="caution">
    <text evidence="1">The sequence shown here is derived from an EMBL/GenBank/DDBJ whole genome shotgun (WGS) entry which is preliminary data.</text>
</comment>
<protein>
    <submittedName>
        <fullName evidence="1">Uncharacterized protein</fullName>
    </submittedName>
</protein>
<dbReference type="Gramene" id="rna49800">
    <property type="protein sequence ID" value="RHN43255.1"/>
    <property type="gene ID" value="gene49800"/>
</dbReference>
<dbReference type="AlphaFoldDB" id="A0A396GWQ6"/>
<accession>A0A396GWQ6</accession>
<name>A0A396GWQ6_MEDTR</name>
<sequence>MFRFRFIHINMRFRFRLRMKNRSEIIKNLWAYDMDGSQWLVWEGVEEWTVTI</sequence>
<proteinExistence type="predicted"/>
<dbReference type="EMBL" id="PSQE01000008">
    <property type="protein sequence ID" value="RHN43255.1"/>
    <property type="molecule type" value="Genomic_DNA"/>
</dbReference>
<dbReference type="Proteomes" id="UP000265566">
    <property type="component" value="Chromosome 8"/>
</dbReference>
<reference evidence="2" key="1">
    <citation type="journal article" date="2018" name="Nat. Plants">
        <title>Whole-genome landscape of Medicago truncatula symbiotic genes.</title>
        <authorList>
            <person name="Pecrix Y."/>
            <person name="Staton S.E."/>
            <person name="Sallet E."/>
            <person name="Lelandais-Briere C."/>
            <person name="Moreau S."/>
            <person name="Carrere S."/>
            <person name="Blein T."/>
            <person name="Jardinaud M.F."/>
            <person name="Latrasse D."/>
            <person name="Zouine M."/>
            <person name="Zahm M."/>
            <person name="Kreplak J."/>
            <person name="Mayjonade B."/>
            <person name="Satge C."/>
            <person name="Perez M."/>
            <person name="Cauet S."/>
            <person name="Marande W."/>
            <person name="Chantry-Darmon C."/>
            <person name="Lopez-Roques C."/>
            <person name="Bouchez O."/>
            <person name="Berard A."/>
            <person name="Debelle F."/>
            <person name="Munos S."/>
            <person name="Bendahmane A."/>
            <person name="Berges H."/>
            <person name="Niebel A."/>
            <person name="Buitink J."/>
            <person name="Frugier F."/>
            <person name="Benhamed M."/>
            <person name="Crespi M."/>
            <person name="Gouzy J."/>
            <person name="Gamas P."/>
        </authorList>
    </citation>
    <scope>NUCLEOTIDE SEQUENCE [LARGE SCALE GENOMIC DNA]</scope>
    <source>
        <strain evidence="2">cv. Jemalong A17</strain>
    </source>
</reference>
<organism evidence="1 2">
    <name type="scientific">Medicago truncatula</name>
    <name type="common">Barrel medic</name>
    <name type="synonym">Medicago tribuloides</name>
    <dbReference type="NCBI Taxonomy" id="3880"/>
    <lineage>
        <taxon>Eukaryota</taxon>
        <taxon>Viridiplantae</taxon>
        <taxon>Streptophyta</taxon>
        <taxon>Embryophyta</taxon>
        <taxon>Tracheophyta</taxon>
        <taxon>Spermatophyta</taxon>
        <taxon>Magnoliopsida</taxon>
        <taxon>eudicotyledons</taxon>
        <taxon>Gunneridae</taxon>
        <taxon>Pentapetalae</taxon>
        <taxon>rosids</taxon>
        <taxon>fabids</taxon>
        <taxon>Fabales</taxon>
        <taxon>Fabaceae</taxon>
        <taxon>Papilionoideae</taxon>
        <taxon>50 kb inversion clade</taxon>
        <taxon>NPAAA clade</taxon>
        <taxon>Hologalegina</taxon>
        <taxon>IRL clade</taxon>
        <taxon>Trifolieae</taxon>
        <taxon>Medicago</taxon>
    </lineage>
</organism>
<evidence type="ECO:0000313" key="1">
    <source>
        <dbReference type="EMBL" id="RHN43255.1"/>
    </source>
</evidence>
<gene>
    <name evidence="1" type="ORF">MtrunA17_Chr8g0385821</name>
</gene>